<dbReference type="InterPro" id="IPR011047">
    <property type="entry name" value="Quinoprotein_ADH-like_sf"/>
</dbReference>
<feature type="repeat" description="WD" evidence="3">
    <location>
        <begin position="353"/>
        <end position="392"/>
    </location>
</feature>
<feature type="repeat" description="WD" evidence="3">
    <location>
        <begin position="313"/>
        <end position="352"/>
    </location>
</feature>
<dbReference type="SUPFAM" id="SSF50998">
    <property type="entry name" value="Quinoprotein alcohol dehydrogenase-like"/>
    <property type="match status" value="1"/>
</dbReference>
<dbReference type="PROSITE" id="PS50082">
    <property type="entry name" value="WD_REPEATS_2"/>
    <property type="match status" value="6"/>
</dbReference>
<dbReference type="PANTHER" id="PTHR22847:SF745">
    <property type="entry name" value="F-BOX_WD REPEAT-CONTAINING PROTEIN 7"/>
    <property type="match status" value="1"/>
</dbReference>
<sequence>MPPQEPISSHSQHRSVKSRIARYLRRTTLSSFAVLASQITTASNSQVPDICSSTTFEVASSSSSSSSDDDNKQQEQQCLCRQESDTTHSLRARSNTICGSYAMLPIDEGFHQSQQKLFSSTVSQEEEEKSGDAYKYDILDRLPVELSQCILRHCDFETILVLSLVSRRWHFLCLDRILWRNLYIHHPRWPSAQKYRRKREQHEDDTTIDYRQLYRERFLLDRRWSSGDKRMSVIEGHADSIYCVQFDSSKIVTGSRDRSIKCWDHQGRCLRTMTGHYASVLCLQYDDDIMVSGSSDHTILVWDMRTFQVIRRLRGHASGVLDVCFDDKIIASCSKDATVRLWSREDGRLIRILHGHRGPVNAIQFRNNRLVSASGDAIIKLWDMQTGQCLRDFAGHTRGLACIRFDGHRIVSGSNDNKIKVWNAETGECILTCSGHTGLVRALHFDQDKIVSGSYDQSIRVWDIRTGAQLHHFEACHSSWVFDVMFDETKIISQDQKIVIMDFAHGMDTQHII</sequence>
<dbReference type="CDD" id="cd09917">
    <property type="entry name" value="F-box_SF"/>
    <property type="match status" value="1"/>
</dbReference>
<dbReference type="OrthoDB" id="19711at2759"/>
<evidence type="ECO:0000313" key="5">
    <source>
        <dbReference type="EMBL" id="CDH53445.1"/>
    </source>
</evidence>
<keyword evidence="2" id="KW-0677">Repeat</keyword>
<name>A0A068RUR9_9FUNG</name>
<dbReference type="PROSITE" id="PS50181">
    <property type="entry name" value="FBOX"/>
    <property type="match status" value="1"/>
</dbReference>
<dbReference type="InterPro" id="IPR015943">
    <property type="entry name" value="WD40/YVTN_repeat-like_dom_sf"/>
</dbReference>
<dbReference type="SMART" id="SM00320">
    <property type="entry name" value="WD40"/>
    <property type="match status" value="7"/>
</dbReference>
<dbReference type="PROSITE" id="PS00678">
    <property type="entry name" value="WD_REPEATS_1"/>
    <property type="match status" value="4"/>
</dbReference>
<dbReference type="InterPro" id="IPR001680">
    <property type="entry name" value="WD40_rpt"/>
</dbReference>
<accession>A0A068RUR9</accession>
<feature type="repeat" description="WD" evidence="3">
    <location>
        <begin position="393"/>
        <end position="432"/>
    </location>
</feature>
<evidence type="ECO:0000256" key="2">
    <source>
        <dbReference type="ARBA" id="ARBA00022737"/>
    </source>
</evidence>
<dbReference type="GO" id="GO:1990234">
    <property type="term" value="C:transferase complex"/>
    <property type="evidence" value="ECO:0007669"/>
    <property type="project" value="UniProtKB-ARBA"/>
</dbReference>
<dbReference type="PANTHER" id="PTHR22847">
    <property type="entry name" value="WD40 REPEAT PROTEIN"/>
    <property type="match status" value="1"/>
</dbReference>
<gene>
    <name evidence="5" type="ORF">LCOR_04793.1</name>
</gene>
<keyword evidence="6" id="KW-1185">Reference proteome</keyword>
<dbReference type="AlphaFoldDB" id="A0A068RUR9"/>
<keyword evidence="1 3" id="KW-0853">WD repeat</keyword>
<protein>
    <submittedName>
        <fullName evidence="5">Wd40 repeat-like protein</fullName>
    </submittedName>
</protein>
<feature type="repeat" description="WD" evidence="3">
    <location>
        <begin position="433"/>
        <end position="472"/>
    </location>
</feature>
<dbReference type="PRINTS" id="PR00320">
    <property type="entry name" value="GPROTEINBRPT"/>
</dbReference>
<dbReference type="Pfam" id="PF12937">
    <property type="entry name" value="F-box-like"/>
    <property type="match status" value="1"/>
</dbReference>
<organism evidence="5 6">
    <name type="scientific">Lichtheimia corymbifera JMRC:FSU:9682</name>
    <dbReference type="NCBI Taxonomy" id="1263082"/>
    <lineage>
        <taxon>Eukaryota</taxon>
        <taxon>Fungi</taxon>
        <taxon>Fungi incertae sedis</taxon>
        <taxon>Mucoromycota</taxon>
        <taxon>Mucoromycotina</taxon>
        <taxon>Mucoromycetes</taxon>
        <taxon>Mucorales</taxon>
        <taxon>Lichtheimiaceae</taxon>
        <taxon>Lichtheimia</taxon>
    </lineage>
</organism>
<dbReference type="Gene3D" id="1.20.1280.50">
    <property type="match status" value="1"/>
</dbReference>
<feature type="domain" description="F-box" evidence="4">
    <location>
        <begin position="136"/>
        <end position="182"/>
    </location>
</feature>
<dbReference type="SUPFAM" id="SSF81383">
    <property type="entry name" value="F-box domain"/>
    <property type="match status" value="1"/>
</dbReference>
<dbReference type="EMBL" id="CBTN010000017">
    <property type="protein sequence ID" value="CDH53445.1"/>
    <property type="molecule type" value="Genomic_DNA"/>
</dbReference>
<dbReference type="PROSITE" id="PS50294">
    <property type="entry name" value="WD_REPEATS_REGION"/>
    <property type="match status" value="6"/>
</dbReference>
<dbReference type="InterPro" id="IPR020472">
    <property type="entry name" value="WD40_PAC1"/>
</dbReference>
<dbReference type="GO" id="GO:0005634">
    <property type="term" value="C:nucleus"/>
    <property type="evidence" value="ECO:0007669"/>
    <property type="project" value="TreeGrafter"/>
</dbReference>
<dbReference type="SMART" id="SM00256">
    <property type="entry name" value="FBOX"/>
    <property type="match status" value="1"/>
</dbReference>
<dbReference type="Gene3D" id="2.130.10.10">
    <property type="entry name" value="YVTN repeat-like/Quinoprotein amine dehydrogenase"/>
    <property type="match status" value="2"/>
</dbReference>
<dbReference type="InterPro" id="IPR036047">
    <property type="entry name" value="F-box-like_dom_sf"/>
</dbReference>
<evidence type="ECO:0000259" key="4">
    <source>
        <dbReference type="PROSITE" id="PS50181"/>
    </source>
</evidence>
<feature type="repeat" description="WD" evidence="3">
    <location>
        <begin position="234"/>
        <end position="264"/>
    </location>
</feature>
<feature type="repeat" description="WD" evidence="3">
    <location>
        <begin position="273"/>
        <end position="312"/>
    </location>
</feature>
<evidence type="ECO:0000256" key="3">
    <source>
        <dbReference type="PROSITE-ProRule" id="PRU00221"/>
    </source>
</evidence>
<proteinExistence type="predicted"/>
<dbReference type="Pfam" id="PF00400">
    <property type="entry name" value="WD40"/>
    <property type="match status" value="6"/>
</dbReference>
<evidence type="ECO:0000313" key="6">
    <source>
        <dbReference type="Proteomes" id="UP000027586"/>
    </source>
</evidence>
<dbReference type="CDD" id="cd00200">
    <property type="entry name" value="WD40"/>
    <property type="match status" value="1"/>
</dbReference>
<dbReference type="InterPro" id="IPR019775">
    <property type="entry name" value="WD40_repeat_CS"/>
</dbReference>
<comment type="caution">
    <text evidence="5">The sequence shown here is derived from an EMBL/GenBank/DDBJ whole genome shotgun (WGS) entry which is preliminary data.</text>
</comment>
<dbReference type="VEuPathDB" id="FungiDB:LCOR_04793.1"/>
<dbReference type="Proteomes" id="UP000027586">
    <property type="component" value="Unassembled WGS sequence"/>
</dbReference>
<reference evidence="5" key="1">
    <citation type="submission" date="2013-08" db="EMBL/GenBank/DDBJ databases">
        <title>Gene expansion shapes genome architecture in the human pathogen Lichtheimia corymbifera: an evolutionary genomics analysis in the ancient terrestrial Mucorales (Mucoromycotina).</title>
        <authorList>
            <person name="Schwartze V.U."/>
            <person name="Winter S."/>
            <person name="Shelest E."/>
            <person name="Marcet-Houben M."/>
            <person name="Horn F."/>
            <person name="Wehner S."/>
            <person name="Hoffmann K."/>
            <person name="Riege K."/>
            <person name="Sammeth M."/>
            <person name="Nowrousian M."/>
            <person name="Valiante V."/>
            <person name="Linde J."/>
            <person name="Jacobsen I.D."/>
            <person name="Marz M."/>
            <person name="Brakhage A.A."/>
            <person name="Gabaldon T."/>
            <person name="Bocker S."/>
            <person name="Voigt K."/>
        </authorList>
    </citation>
    <scope>NUCLEOTIDE SEQUENCE [LARGE SCALE GENOMIC DNA]</scope>
    <source>
        <strain evidence="5">FSU 9682</strain>
    </source>
</reference>
<evidence type="ECO:0000256" key="1">
    <source>
        <dbReference type="ARBA" id="ARBA00022574"/>
    </source>
</evidence>
<dbReference type="InterPro" id="IPR001810">
    <property type="entry name" value="F-box_dom"/>
</dbReference>